<keyword evidence="1" id="KW-0472">Membrane</keyword>
<sequence>MFLVRRVVEIERNCCSGGGVVARREKVRLSNIAFGQVIGSPARRAYSKPNSAPRHTCNACISPFPLPNAVERRAFVSRKTLSQLLRNETMSSLLTKHVGCSGRLTHHFSVYGRDYTSAGCVVVQVEIPKLTDGICWQSQGALSIGGMISMVGYGITLMQVCSYFTTYLMDSTSIKLLVWMAFALDTLHSALGEALVSLIIRDSPNKDIACHVNYRFTALLMWRNIKVDRSSSEHINLWSLIAAPILSVALSLIVKCFFLARAYRLLLRWRNWRMHIVVVAFSLSTVGFVCGLFLTLVSDVVVAFAVMFSLHQYRSDNDEANSLIARILVFTTKRFLLITYALQFIFLHEWANAFMPYPISYYGLAVDFIYCKVLVYALMETLNSRYAIRGPAVDRSTDDTSLELTTRSISPTQHSVSDGSIADI</sequence>
<reference evidence="3 4" key="1">
    <citation type="journal article" date="2016" name="Mol. Biol. Evol.">
        <title>Comparative Genomics of Early-Diverging Mushroom-Forming Fungi Provides Insights into the Origins of Lignocellulose Decay Capabilities.</title>
        <authorList>
            <person name="Nagy L.G."/>
            <person name="Riley R."/>
            <person name="Tritt A."/>
            <person name="Adam C."/>
            <person name="Daum C."/>
            <person name="Floudas D."/>
            <person name="Sun H."/>
            <person name="Yadav J.S."/>
            <person name="Pangilinan J."/>
            <person name="Larsson K.H."/>
            <person name="Matsuura K."/>
            <person name="Barry K."/>
            <person name="Labutti K."/>
            <person name="Kuo R."/>
            <person name="Ohm R.A."/>
            <person name="Bhattacharya S.S."/>
            <person name="Shirouzu T."/>
            <person name="Yoshinaga Y."/>
            <person name="Martin F.M."/>
            <person name="Grigoriev I.V."/>
            <person name="Hibbett D.S."/>
        </authorList>
    </citation>
    <scope>NUCLEOTIDE SEQUENCE [LARGE SCALE GENOMIC DNA]</scope>
    <source>
        <strain evidence="3 4">CBS 109695</strain>
    </source>
</reference>
<dbReference type="AlphaFoldDB" id="A0A166UMC4"/>
<feature type="transmembrane region" description="Helical" evidence="1">
    <location>
        <begin position="359"/>
        <end position="379"/>
    </location>
</feature>
<evidence type="ECO:0000256" key="1">
    <source>
        <dbReference type="SAM" id="Phobius"/>
    </source>
</evidence>
<evidence type="ECO:0000259" key="2">
    <source>
        <dbReference type="Pfam" id="PF20152"/>
    </source>
</evidence>
<feature type="transmembrane region" description="Helical" evidence="1">
    <location>
        <begin position="272"/>
        <end position="289"/>
    </location>
</feature>
<feature type="transmembrane region" description="Helical" evidence="1">
    <location>
        <begin position="141"/>
        <end position="164"/>
    </location>
</feature>
<dbReference type="OrthoDB" id="2743740at2759"/>
<dbReference type="Proteomes" id="UP000076532">
    <property type="component" value="Unassembled WGS sequence"/>
</dbReference>
<dbReference type="Pfam" id="PF20152">
    <property type="entry name" value="DUF6534"/>
    <property type="match status" value="1"/>
</dbReference>
<feature type="domain" description="DUF6534" evidence="2">
    <location>
        <begin position="296"/>
        <end position="385"/>
    </location>
</feature>
<evidence type="ECO:0000313" key="4">
    <source>
        <dbReference type="Proteomes" id="UP000076532"/>
    </source>
</evidence>
<dbReference type="InterPro" id="IPR045339">
    <property type="entry name" value="DUF6534"/>
</dbReference>
<feature type="transmembrane region" description="Helical" evidence="1">
    <location>
        <begin position="176"/>
        <end position="200"/>
    </location>
</feature>
<organism evidence="3 4">
    <name type="scientific">Athelia psychrophila</name>
    <dbReference type="NCBI Taxonomy" id="1759441"/>
    <lineage>
        <taxon>Eukaryota</taxon>
        <taxon>Fungi</taxon>
        <taxon>Dikarya</taxon>
        <taxon>Basidiomycota</taxon>
        <taxon>Agaricomycotina</taxon>
        <taxon>Agaricomycetes</taxon>
        <taxon>Agaricomycetidae</taxon>
        <taxon>Atheliales</taxon>
        <taxon>Atheliaceae</taxon>
        <taxon>Athelia</taxon>
    </lineage>
</organism>
<dbReference type="STRING" id="436010.A0A166UMC4"/>
<feature type="transmembrane region" description="Helical" evidence="1">
    <location>
        <begin position="237"/>
        <end position="260"/>
    </location>
</feature>
<proteinExistence type="predicted"/>
<accession>A0A166UMC4</accession>
<keyword evidence="4" id="KW-1185">Reference proteome</keyword>
<protein>
    <recommendedName>
        <fullName evidence="2">DUF6534 domain-containing protein</fullName>
    </recommendedName>
</protein>
<dbReference type="EMBL" id="KV417488">
    <property type="protein sequence ID" value="KZP31832.1"/>
    <property type="molecule type" value="Genomic_DNA"/>
</dbReference>
<name>A0A166UMC4_9AGAM</name>
<gene>
    <name evidence="3" type="ORF">FIBSPDRAFT_883161</name>
</gene>
<evidence type="ECO:0000313" key="3">
    <source>
        <dbReference type="EMBL" id="KZP31832.1"/>
    </source>
</evidence>
<keyword evidence="1" id="KW-0812">Transmembrane</keyword>
<keyword evidence="1" id="KW-1133">Transmembrane helix</keyword>